<evidence type="ECO:0000313" key="1">
    <source>
        <dbReference type="EMBL" id="QNP46281.1"/>
    </source>
</evidence>
<dbReference type="RefSeq" id="WP_187709234.1">
    <property type="nucleotide sequence ID" value="NZ_CP060782.1"/>
</dbReference>
<reference evidence="1 2" key="1">
    <citation type="submission" date="2020-08" db="EMBL/GenBank/DDBJ databases">
        <title>Genome sequence of Sphingomonas sediminicola KACC 15039T.</title>
        <authorList>
            <person name="Hyun D.-W."/>
            <person name="Bae J.-W."/>
        </authorList>
    </citation>
    <scope>NUCLEOTIDE SEQUENCE [LARGE SCALE GENOMIC DNA]</scope>
    <source>
        <strain evidence="1 2">KACC 15039</strain>
    </source>
</reference>
<proteinExistence type="predicted"/>
<keyword evidence="2" id="KW-1185">Reference proteome</keyword>
<protein>
    <submittedName>
        <fullName evidence="1">Uncharacterized protein</fullName>
    </submittedName>
</protein>
<organism evidence="1 2">
    <name type="scientific">Sphingomonas sediminicola</name>
    <dbReference type="NCBI Taxonomy" id="386874"/>
    <lineage>
        <taxon>Bacteria</taxon>
        <taxon>Pseudomonadati</taxon>
        <taxon>Pseudomonadota</taxon>
        <taxon>Alphaproteobacteria</taxon>
        <taxon>Sphingomonadales</taxon>
        <taxon>Sphingomonadaceae</taxon>
        <taxon>Sphingomonas</taxon>
    </lineage>
</organism>
<evidence type="ECO:0000313" key="2">
    <source>
        <dbReference type="Proteomes" id="UP000516105"/>
    </source>
</evidence>
<dbReference type="EMBL" id="CP060782">
    <property type="protein sequence ID" value="QNP46281.1"/>
    <property type="molecule type" value="Genomic_DNA"/>
</dbReference>
<sequence length="132" mass="14155">MNAGPVSVTPGRLVFHCDFARGGRRIDASFRIADPKSALGMLHGRDERTGMLVYEGREIAVRSIHRDIAGGLPTSTALGYSFSADGREIGAVDLNGLNKTLYVPRSGPDREAVIVASVALSTFWDPAIVQQD</sequence>
<name>A0ABX6T8W1_9SPHN</name>
<dbReference type="Proteomes" id="UP000516105">
    <property type="component" value="Chromosome"/>
</dbReference>
<gene>
    <name evidence="1" type="ORF">H9L14_03415</name>
</gene>
<accession>A0ABX6T8W1</accession>